<dbReference type="Proteomes" id="UP001652625">
    <property type="component" value="Chromosome 01"/>
</dbReference>
<dbReference type="InterPro" id="IPR012337">
    <property type="entry name" value="RNaseH-like_sf"/>
</dbReference>
<dbReference type="InterPro" id="IPR040676">
    <property type="entry name" value="DUF5641"/>
</dbReference>
<dbReference type="PROSITE" id="PS50994">
    <property type="entry name" value="INTEGRASE"/>
    <property type="match status" value="1"/>
</dbReference>
<feature type="domain" description="Integrase catalytic" evidence="1">
    <location>
        <begin position="1410"/>
        <end position="1593"/>
    </location>
</feature>
<dbReference type="InterPro" id="IPR008042">
    <property type="entry name" value="Retrotrans_Pao"/>
</dbReference>
<reference evidence="3" key="2">
    <citation type="submission" date="2025-08" db="UniProtKB">
        <authorList>
            <consortium name="RefSeq"/>
        </authorList>
    </citation>
    <scope>IDENTIFICATION</scope>
</reference>
<dbReference type="Pfam" id="PF03564">
    <property type="entry name" value="DUF1759"/>
    <property type="match status" value="1"/>
</dbReference>
<evidence type="ECO:0000313" key="2">
    <source>
        <dbReference type="Proteomes" id="UP001652625"/>
    </source>
</evidence>
<sequence length="1750" mass="201720">MSVLTTKRRVRTMNVNSIKKIFDQANDLMEDVNHNENLSELINLRETANDRFERIKILDDEISILIDDADELQINDDLAIDFTLSFKRENSKISNFLNKFSIKSNDDASSTVTFKSNKMIKLPTLKIEAFDGNWENWQPFWENFDCAINKNDDLSNIQKMTYLRNLVQGQAYSAINGLSLSNDNYITALDILKQRFSNKQLTVSFYMKKLLKLERINNIKNISSLRNLLDTVEIQIRSLENIGINSSMYGSLLVPIILEKLPEELNLIISRKLDEDGTWEIKDVFDILKSELRAREHINSSNANTLPFTASTFHSSDNSNSKYDKKAYNYKRNDSYSPVCLFCDNNHKSHQCKLVTNITARKKILSDKKCCFRCLSNKHYSNKCSSKLKCFKCNRFHHVSICDSDNRDKHNNNKDSELTSVASTSFLSASKSVLQPTETVLLQTAIATVKNQDHSRFATCRILFDNCSQLSYVTPETCAKLNLKRINSKEINIKTFGHGSISEVLDRVRVSIKSIYGYFISIECFVKDICSPLSGQHINIARNNYKHLKGLKLADHNNSKENLSVDILIGANFYWKFIENSIIRGATGPVAIKSKLGYLISGPMIVNRDQFDYSTVLTSHVLKVASDFNREQVLIKNDFNLLWDDSKISESDKIVYENFQKNIKFNGLMYEVELPFKTDHPVIGDNYHLCKSRFLALEKKLASDRDLFASYNNIIKDQLSKGIIEKVSNFESNIGDVHYLPHRPVIREDKLTSKVRIVFDASACTSGPSLNECLFSGPSLTTSLYSILLRFRAKRIAIIADIEKAFLNIALAEKHRDFVRFLWYKDLFDLDNDNLKSADLSVYRLCRVLFGVTSSPFLLSATLINHAKHYAANDFEFSKKLIQSLHVDDFNASFDSVAEGLLFYNNAKSCLREGNFYLRKFESNSMELNSLIKEDNPTSSDITKVLGLKWDKIEDNFIFSFQDLLYLVHNKPSKRSILRFIASFYDPLGLVNPIIVRCKILFQSICKIKLGWNSLIGDDILIEWNDIVNDLGSVPFICVPRWYSKCVDKIQNIKFELYGFCDASLKAYGCCIYLRSSAEGVANSCLVTSKSRVSPLLKNTIPKLELRAMLLLANLFIVVYKELSCVLNISCIKLFSDSIICLNWVNNVNKKYEAFVQKRLEKIRSLYDINFWSYIESERNPADIISRGCRFSTFQKNDLWFKGPSFLFNDFISWPSFDLSKQGDSLSEVATLITSEHSIVNLDFMNIKNFKTYDRLLKVTALVLRFVRIIKKEFNNDFYTITTLELNNAELLWIKFIQKSIFNSESYNQLKRDLGFFTDNELIRCKGRLSNAPIPFDSKFPIYLPIKSYFSNLIILHYHYITKHGGVKETLNELRTKFWLSKSRSLIKTIIRNCHVCRRFDSKPYKYPNSPPLPLSRVSDNYAFKYVGVDLCGPIMIKNIYESNMMYKAWIFVATCCSTRFLYLDLVPDCSAEACIRGLRRFISRFGAPLQFISDNGSNFSAEETQSFTSLRRIRWCFNVPAAPWWGGVFERMIRTTKRVIKKVLGTSRVTYEEMTTILAEIVVTINNRPITFLYDVPGDEPLTPNHLVFGRKLPLESANLNNLLPTDQFDDKQKYLHQKAILDFYWHIWKGEYLTSLRELHKSVTHRSWGFQMKVGDVVIIDDPKVPRSVWKMGVIQRLRYSNDGQVRAAEIRVISGDRSVIIKRTANKLYLLERHYDIKEQSTQVTFVSEKNIEILKNNLKVPAAVLR</sequence>
<dbReference type="Pfam" id="PF18701">
    <property type="entry name" value="DUF5641"/>
    <property type="match status" value="1"/>
</dbReference>
<evidence type="ECO:0000313" key="3">
    <source>
        <dbReference type="RefSeq" id="XP_065642791.1"/>
    </source>
</evidence>
<dbReference type="Gene3D" id="1.10.340.70">
    <property type="match status" value="1"/>
</dbReference>
<organism evidence="2 3">
    <name type="scientific">Hydra vulgaris</name>
    <name type="common">Hydra</name>
    <name type="synonym">Hydra attenuata</name>
    <dbReference type="NCBI Taxonomy" id="6087"/>
    <lineage>
        <taxon>Eukaryota</taxon>
        <taxon>Metazoa</taxon>
        <taxon>Cnidaria</taxon>
        <taxon>Hydrozoa</taxon>
        <taxon>Hydroidolina</taxon>
        <taxon>Anthoathecata</taxon>
        <taxon>Aplanulata</taxon>
        <taxon>Hydridae</taxon>
        <taxon>Hydra</taxon>
    </lineage>
</organism>
<gene>
    <name evidence="3" type="primary">LOC136074405</name>
</gene>
<dbReference type="RefSeq" id="XP_065642791.1">
    <property type="nucleotide sequence ID" value="XM_065786719.1"/>
</dbReference>
<dbReference type="InterPro" id="IPR041588">
    <property type="entry name" value="Integrase_H2C2"/>
</dbReference>
<dbReference type="GeneID" id="136074405"/>
<dbReference type="Pfam" id="PF17921">
    <property type="entry name" value="Integrase_H2C2"/>
    <property type="match status" value="1"/>
</dbReference>
<dbReference type="InterPro" id="IPR001584">
    <property type="entry name" value="Integrase_cat-core"/>
</dbReference>
<keyword evidence="2" id="KW-1185">Reference proteome</keyword>
<protein>
    <submittedName>
        <fullName evidence="3">Uncharacterized protein LOC136074405</fullName>
    </submittedName>
</protein>
<dbReference type="Gene3D" id="3.30.420.10">
    <property type="entry name" value="Ribonuclease H-like superfamily/Ribonuclease H"/>
    <property type="match status" value="1"/>
</dbReference>
<dbReference type="PANTHER" id="PTHR47331">
    <property type="entry name" value="PHD-TYPE DOMAIN-CONTAINING PROTEIN"/>
    <property type="match status" value="1"/>
</dbReference>
<proteinExistence type="predicted"/>
<accession>A0ABM4B1X3</accession>
<dbReference type="InterPro" id="IPR005312">
    <property type="entry name" value="DUF1759"/>
</dbReference>
<dbReference type="Pfam" id="PF05380">
    <property type="entry name" value="Peptidase_A17"/>
    <property type="match status" value="1"/>
</dbReference>
<dbReference type="Pfam" id="PF00665">
    <property type="entry name" value="rve"/>
    <property type="match status" value="1"/>
</dbReference>
<reference evidence="2" key="1">
    <citation type="submission" date="2025-05" db="UniProtKB">
        <authorList>
            <consortium name="RefSeq"/>
        </authorList>
    </citation>
    <scope>NUCLEOTIDE SEQUENCE [LARGE SCALE GENOMIC DNA]</scope>
</reference>
<dbReference type="SUPFAM" id="SSF56672">
    <property type="entry name" value="DNA/RNA polymerases"/>
    <property type="match status" value="1"/>
</dbReference>
<dbReference type="InterPro" id="IPR043502">
    <property type="entry name" value="DNA/RNA_pol_sf"/>
</dbReference>
<dbReference type="SUPFAM" id="SSF53098">
    <property type="entry name" value="Ribonuclease H-like"/>
    <property type="match status" value="1"/>
</dbReference>
<name>A0ABM4B1X3_HYDVU</name>
<dbReference type="InterPro" id="IPR036397">
    <property type="entry name" value="RNaseH_sf"/>
</dbReference>
<dbReference type="PANTHER" id="PTHR47331:SF5">
    <property type="entry name" value="RIBONUCLEASE H"/>
    <property type="match status" value="1"/>
</dbReference>
<evidence type="ECO:0000259" key="1">
    <source>
        <dbReference type="PROSITE" id="PS50994"/>
    </source>
</evidence>